<evidence type="ECO:0000256" key="1">
    <source>
        <dbReference type="SAM" id="MobiDB-lite"/>
    </source>
</evidence>
<feature type="region of interest" description="Disordered" evidence="1">
    <location>
        <begin position="204"/>
        <end position="232"/>
    </location>
</feature>
<sequence>MVDEVRDRFGAIVLEDVETRTQGENKKEEDDQLHDKSSLSSDDCNYETAVYKSSLSSGSQDSARHGSESGISKAHEGASPNIGVPPPYYYYNNNSSSSSCCSFILGPDDKGIRINPTTRYPPCPFCAPRNTATNNPVPAPALEDLPPIARYYQGKRAQHEQEQKRRRMMGLAEDPPMQTLHEFHDAMKRLEQIGRERVERAKQERIYYEGTGDDTDDGLGEFDEGGDVHMPEDVVVRSRL</sequence>
<keyword evidence="3" id="KW-1185">Reference proteome</keyword>
<dbReference type="EMBL" id="JANPWZ010000464">
    <property type="protein sequence ID" value="KAJ3576634.1"/>
    <property type="molecule type" value="Genomic_DNA"/>
</dbReference>
<organism evidence="2 3">
    <name type="scientific">Xylaria arbuscula</name>
    <dbReference type="NCBI Taxonomy" id="114810"/>
    <lineage>
        <taxon>Eukaryota</taxon>
        <taxon>Fungi</taxon>
        <taxon>Dikarya</taxon>
        <taxon>Ascomycota</taxon>
        <taxon>Pezizomycotina</taxon>
        <taxon>Sordariomycetes</taxon>
        <taxon>Xylariomycetidae</taxon>
        <taxon>Xylariales</taxon>
        <taxon>Xylariaceae</taxon>
        <taxon>Xylaria</taxon>
    </lineage>
</organism>
<feature type="compositionally biased region" description="Polar residues" evidence="1">
    <location>
        <begin position="51"/>
        <end position="61"/>
    </location>
</feature>
<reference evidence="2" key="1">
    <citation type="submission" date="2022-07" db="EMBL/GenBank/DDBJ databases">
        <title>Genome Sequence of Xylaria arbuscula.</title>
        <authorList>
            <person name="Buettner E."/>
        </authorList>
    </citation>
    <scope>NUCLEOTIDE SEQUENCE</scope>
    <source>
        <strain evidence="2">VT107</strain>
    </source>
</reference>
<dbReference type="Proteomes" id="UP001148614">
    <property type="component" value="Unassembled WGS sequence"/>
</dbReference>
<name>A0A9W8TN17_9PEZI</name>
<accession>A0A9W8TN17</accession>
<evidence type="ECO:0000313" key="3">
    <source>
        <dbReference type="Proteomes" id="UP001148614"/>
    </source>
</evidence>
<gene>
    <name evidence="2" type="ORF">NPX13_g3628</name>
</gene>
<comment type="caution">
    <text evidence="2">The sequence shown here is derived from an EMBL/GenBank/DDBJ whole genome shotgun (WGS) entry which is preliminary data.</text>
</comment>
<evidence type="ECO:0000313" key="2">
    <source>
        <dbReference type="EMBL" id="KAJ3576634.1"/>
    </source>
</evidence>
<proteinExistence type="predicted"/>
<dbReference type="AlphaFoldDB" id="A0A9W8TN17"/>
<feature type="compositionally biased region" description="Basic and acidic residues" evidence="1">
    <location>
        <begin position="17"/>
        <end position="37"/>
    </location>
</feature>
<protein>
    <submittedName>
        <fullName evidence="2">Uncharacterized protein</fullName>
    </submittedName>
</protein>
<feature type="compositionally biased region" description="Acidic residues" evidence="1">
    <location>
        <begin position="211"/>
        <end position="225"/>
    </location>
</feature>
<feature type="region of interest" description="Disordered" evidence="1">
    <location>
        <begin position="1"/>
        <end position="84"/>
    </location>
</feature>